<sequence length="451" mass="47683">MIQFQSDLVDQLNMTNTEIRKVQGRRVWDSRGRPTVEVEIELASGATGRAIAPAGASTGTGEALDLRDGGSALAGLGINKALTAVNGEIAKLLVGRNANDQADLDHAIIELDGTPNRSRLGGNASVATSMALLHAAAAAAGQPIWRYLAGSDRGITMPLPEIQIFGGGAHAARRVDVQDFMVMCPAASTFAEALEWTAEVYRAAGDIMKRAGKLQGVADEGGYWPAFTSNEEALDALVRSIEAAGLKPGGEVAISLDIAASEFGREGKYSLALEDRQLDTAEMIDMLGGWLKAYPIVSIEDPLAEDDPAGFKEFTARYGSKCQIIGDDFFVTNAARVTEAIKDKSANAVLIKPNQAGTITETFEALSVAKKAGFRTIVSARSGETEDVTIAHLSVGWDAKQLKVGSFSRSERMAKWNEVLRIEEALGKEASFAGWSALDLAEKPAAVAAAG</sequence>
<dbReference type="InterPro" id="IPR036849">
    <property type="entry name" value="Enolase-like_C_sf"/>
</dbReference>
<keyword evidence="10" id="KW-0963">Cytoplasm</keyword>
<feature type="binding site" evidence="10 12">
    <location>
        <position position="327"/>
    </location>
    <ligand>
        <name>Mg(2+)</name>
        <dbReference type="ChEBI" id="CHEBI:18420"/>
    </ligand>
</feature>
<evidence type="ECO:0000256" key="6">
    <source>
        <dbReference type="ARBA" id="ARBA00022842"/>
    </source>
</evidence>
<dbReference type="AlphaFoldDB" id="A0A1C9HMS4"/>
<evidence type="ECO:0000256" key="7">
    <source>
        <dbReference type="ARBA" id="ARBA00023152"/>
    </source>
</evidence>
<evidence type="ECO:0000256" key="12">
    <source>
        <dbReference type="PIRSR" id="PIRSR001400-3"/>
    </source>
</evidence>
<reference evidence="15" key="1">
    <citation type="journal article" date="2015" name="BMC Genomics">
        <title>Transcriptome profiling of a Rhizobium leguminosarum bv. trifolii rosR mutant reveals the role of the transcriptional regulator RosR in motility, synthesis of cell-surface components, and other cellular processes.</title>
        <authorList>
            <person name="Rachwal K."/>
            <person name="Matczynska E."/>
            <person name="Janczarek M."/>
        </authorList>
    </citation>
    <scope>NUCLEOTIDE SEQUENCE</scope>
    <source>
        <strain evidence="15">Rt24.2</strain>
    </source>
</reference>
<name>A0A1C9HMS4_RHILT</name>
<dbReference type="Pfam" id="PF00113">
    <property type="entry name" value="Enolase_C"/>
    <property type="match status" value="1"/>
</dbReference>
<feature type="binding site" evidence="10">
    <location>
        <position position="178"/>
    </location>
    <ligand>
        <name>(2R)-2-phosphoglycerate</name>
        <dbReference type="ChEBI" id="CHEBI:58289"/>
    </ligand>
</feature>
<evidence type="ECO:0000256" key="4">
    <source>
        <dbReference type="ARBA" id="ARBA00017068"/>
    </source>
</evidence>
<evidence type="ECO:0000313" key="15">
    <source>
        <dbReference type="EMBL" id="AOO87986.1"/>
    </source>
</evidence>
<evidence type="ECO:0000256" key="5">
    <source>
        <dbReference type="ARBA" id="ARBA00022525"/>
    </source>
</evidence>
<feature type="binding site" evidence="10">
    <location>
        <position position="352"/>
    </location>
    <ligand>
        <name>(2R)-2-phosphoglycerate</name>
        <dbReference type="ChEBI" id="CHEBI:58289"/>
    </ligand>
</feature>
<dbReference type="HAMAP" id="MF_00318">
    <property type="entry name" value="Enolase"/>
    <property type="match status" value="1"/>
</dbReference>
<feature type="binding site" evidence="10">
    <location>
        <position position="382"/>
    </location>
    <ligand>
        <name>(2R)-2-phosphoglycerate</name>
        <dbReference type="ChEBI" id="CHEBI:58289"/>
    </ligand>
</feature>
<evidence type="ECO:0000256" key="10">
    <source>
        <dbReference type="HAMAP-Rule" id="MF_00318"/>
    </source>
</evidence>
<dbReference type="PRINTS" id="PR00148">
    <property type="entry name" value="ENOLASE"/>
</dbReference>
<dbReference type="InterPro" id="IPR020810">
    <property type="entry name" value="Enolase_C"/>
</dbReference>
<comment type="cofactor">
    <cofactor evidence="12">
        <name>Mg(2+)</name>
        <dbReference type="ChEBI" id="CHEBI:18420"/>
    </cofactor>
    <text evidence="12">Mg(2+) is required for catalysis and for stabilizing the dimer.</text>
</comment>
<dbReference type="CDD" id="cd03313">
    <property type="entry name" value="enolase"/>
    <property type="match status" value="1"/>
</dbReference>
<comment type="subcellular location">
    <subcellularLocation>
        <location evidence="10">Cytoplasm</location>
    </subcellularLocation>
    <subcellularLocation>
        <location evidence="10">Secreted</location>
    </subcellularLocation>
    <subcellularLocation>
        <location evidence="10">Cell surface</location>
    </subcellularLocation>
    <text evidence="10">Fractions of enolase are present in both the cytoplasm and on the cell surface.</text>
</comment>
<dbReference type="EC" id="4.2.1.11" evidence="3 10"/>
<feature type="binding site" evidence="10">
    <location>
        <position position="403"/>
    </location>
    <ligand>
        <name>(2R)-2-phosphoglycerate</name>
        <dbReference type="ChEBI" id="CHEBI:58289"/>
    </ligand>
</feature>
<keyword evidence="6 10" id="KW-0460">Magnesium</keyword>
<dbReference type="SMART" id="SM01192">
    <property type="entry name" value="Enolase_C"/>
    <property type="match status" value="1"/>
</dbReference>
<dbReference type="GO" id="GO:0004634">
    <property type="term" value="F:phosphopyruvate hydratase activity"/>
    <property type="evidence" value="ECO:0007669"/>
    <property type="project" value="UniProtKB-UniRule"/>
</dbReference>
<dbReference type="SFLD" id="SFLDS00001">
    <property type="entry name" value="Enolase"/>
    <property type="match status" value="1"/>
</dbReference>
<gene>
    <name evidence="10" type="primary">eno</name>
</gene>
<dbReference type="GO" id="GO:0006096">
    <property type="term" value="P:glycolytic process"/>
    <property type="evidence" value="ECO:0007669"/>
    <property type="project" value="UniProtKB-UniRule"/>
</dbReference>
<comment type="pathway">
    <text evidence="1 10">Carbohydrate degradation; glycolysis; pyruvate from D-glyceraldehyde 3-phosphate: step 4/5.</text>
</comment>
<dbReference type="GO" id="GO:0000015">
    <property type="term" value="C:phosphopyruvate hydratase complex"/>
    <property type="evidence" value="ECO:0007669"/>
    <property type="project" value="InterPro"/>
</dbReference>
<feature type="active site" description="Proton acceptor" evidence="10 11">
    <location>
        <position position="352"/>
    </location>
</feature>
<dbReference type="GO" id="GO:0005576">
    <property type="term" value="C:extracellular region"/>
    <property type="evidence" value="ECO:0007669"/>
    <property type="project" value="UniProtKB-SubCell"/>
</dbReference>
<evidence type="ECO:0000256" key="9">
    <source>
        <dbReference type="ARBA" id="ARBA00045763"/>
    </source>
</evidence>
<feature type="active site" description="Proton donor" evidence="10 11">
    <location>
        <position position="220"/>
    </location>
</feature>
<dbReference type="InterPro" id="IPR029017">
    <property type="entry name" value="Enolase-like_N"/>
</dbReference>
<protein>
    <recommendedName>
        <fullName evidence="4 10">Enolase</fullName>
        <ecNumber evidence="3 10">4.2.1.11</ecNumber>
    </recommendedName>
    <alternativeName>
        <fullName evidence="10">2-phospho-D-glycerate hydro-lyase</fullName>
    </alternativeName>
    <alternativeName>
        <fullName evidence="10">2-phosphoglycerate dehydratase</fullName>
    </alternativeName>
</protein>
<proteinExistence type="inferred from homology"/>
<keyword evidence="8 10" id="KW-0456">Lyase</keyword>
<reference evidence="15" key="2">
    <citation type="journal article" date="2016" name="Front. Microbiol.">
        <title>The Regulatory Protein RosR Affects Rhizobium leguminosarum bv. trifolii Protein Profiles, Cell Surface Properties, and Symbiosis with Clover.</title>
        <authorList>
            <person name="Rachwal K."/>
            <person name="Boguszewska A."/>
            <person name="Kopcinska J."/>
            <person name="Karas M."/>
            <person name="Tchorzewski M."/>
            <person name="Janczarek M."/>
        </authorList>
    </citation>
    <scope>NUCLEOTIDE SEQUENCE</scope>
    <source>
        <strain evidence="15">Rt24.2</strain>
    </source>
</reference>
<dbReference type="GO" id="GO:0009986">
    <property type="term" value="C:cell surface"/>
    <property type="evidence" value="ECO:0007669"/>
    <property type="project" value="UniProtKB-SubCell"/>
</dbReference>
<evidence type="ECO:0000256" key="3">
    <source>
        <dbReference type="ARBA" id="ARBA00012058"/>
    </source>
</evidence>
<dbReference type="InterPro" id="IPR020811">
    <property type="entry name" value="Enolase_N"/>
</dbReference>
<dbReference type="Gene3D" id="3.20.20.120">
    <property type="entry name" value="Enolase-like C-terminal domain"/>
    <property type="match status" value="1"/>
</dbReference>
<dbReference type="PIRSF" id="PIRSF001400">
    <property type="entry name" value="Enolase"/>
    <property type="match status" value="1"/>
</dbReference>
<dbReference type="SUPFAM" id="SSF54826">
    <property type="entry name" value="Enolase N-terminal domain-like"/>
    <property type="match status" value="1"/>
</dbReference>
<keyword evidence="10 12" id="KW-0479">Metal-binding</keyword>
<dbReference type="GO" id="GO:0000287">
    <property type="term" value="F:magnesium ion binding"/>
    <property type="evidence" value="ECO:0007669"/>
    <property type="project" value="UniProtKB-UniRule"/>
</dbReference>
<dbReference type="PANTHER" id="PTHR11902">
    <property type="entry name" value="ENOLASE"/>
    <property type="match status" value="1"/>
</dbReference>
<dbReference type="SMART" id="SM01193">
    <property type="entry name" value="Enolase_N"/>
    <property type="match status" value="1"/>
</dbReference>
<comment type="catalytic activity">
    <reaction evidence="10">
        <text>(2R)-2-phosphoglycerate = phosphoenolpyruvate + H2O</text>
        <dbReference type="Rhea" id="RHEA:10164"/>
        <dbReference type="ChEBI" id="CHEBI:15377"/>
        <dbReference type="ChEBI" id="CHEBI:58289"/>
        <dbReference type="ChEBI" id="CHEBI:58702"/>
        <dbReference type="EC" id="4.2.1.11"/>
    </reaction>
</comment>
<dbReference type="PANTHER" id="PTHR11902:SF1">
    <property type="entry name" value="ENOLASE"/>
    <property type="match status" value="1"/>
</dbReference>
<dbReference type="EMBL" id="KX485622">
    <property type="protein sequence ID" value="AOO87986.1"/>
    <property type="molecule type" value="Genomic_DNA"/>
</dbReference>
<evidence type="ECO:0000256" key="8">
    <source>
        <dbReference type="ARBA" id="ARBA00023239"/>
    </source>
</evidence>
<feature type="domain" description="Enolase C-terminal TIM barrel" evidence="13">
    <location>
        <begin position="154"/>
        <end position="440"/>
    </location>
</feature>
<evidence type="ECO:0000259" key="14">
    <source>
        <dbReference type="SMART" id="SM01193"/>
    </source>
</evidence>
<evidence type="ECO:0000256" key="2">
    <source>
        <dbReference type="ARBA" id="ARBA00009604"/>
    </source>
</evidence>
<dbReference type="InterPro" id="IPR000941">
    <property type="entry name" value="Enolase"/>
</dbReference>
<dbReference type="UniPathway" id="UPA00109">
    <property type="reaction ID" value="UER00187"/>
</dbReference>
<accession>A0A1C9HMS4</accession>
<comment type="similarity">
    <text evidence="2 10">Belongs to the enolase family.</text>
</comment>
<dbReference type="Gene3D" id="3.30.390.10">
    <property type="entry name" value="Enolase-like, N-terminal domain"/>
    <property type="match status" value="1"/>
</dbReference>
<comment type="function">
    <text evidence="9 10">Catalyzes the reversible conversion of 2-phosphoglycerate (2-PG) into phosphoenolpyruvate (PEP). It is essential for the degradation of carbohydrates via glycolysis.</text>
</comment>
<evidence type="ECO:0000256" key="1">
    <source>
        <dbReference type="ARBA" id="ARBA00005031"/>
    </source>
</evidence>
<keyword evidence="15" id="KW-0670">Pyruvate</keyword>
<dbReference type="SUPFAM" id="SSF51604">
    <property type="entry name" value="Enolase C-terminal domain-like"/>
    <property type="match status" value="1"/>
</dbReference>
<keyword evidence="7 10" id="KW-0324">Glycolysis</keyword>
<evidence type="ECO:0000256" key="11">
    <source>
        <dbReference type="PIRSR" id="PIRSR001400-1"/>
    </source>
</evidence>
<dbReference type="NCBIfam" id="TIGR01060">
    <property type="entry name" value="eno"/>
    <property type="match status" value="1"/>
</dbReference>
<feature type="binding site" evidence="10 12">
    <location>
        <position position="257"/>
    </location>
    <ligand>
        <name>Mg(2+)</name>
        <dbReference type="ChEBI" id="CHEBI:18420"/>
    </ligand>
</feature>
<evidence type="ECO:0000259" key="13">
    <source>
        <dbReference type="SMART" id="SM01192"/>
    </source>
</evidence>
<dbReference type="SFLD" id="SFLDF00002">
    <property type="entry name" value="enolase"/>
    <property type="match status" value="1"/>
</dbReference>
<feature type="binding site" evidence="10 12">
    <location>
        <position position="300"/>
    </location>
    <ligand>
        <name>Mg(2+)</name>
        <dbReference type="ChEBI" id="CHEBI:18420"/>
    </ligand>
</feature>
<dbReference type="SFLD" id="SFLDG00178">
    <property type="entry name" value="enolase"/>
    <property type="match status" value="1"/>
</dbReference>
<dbReference type="Pfam" id="PF03952">
    <property type="entry name" value="Enolase_N"/>
    <property type="match status" value="1"/>
</dbReference>
<feature type="domain" description="Enolase N-terminal" evidence="14">
    <location>
        <begin position="19"/>
        <end position="148"/>
    </location>
</feature>
<organism evidence="15">
    <name type="scientific">Rhizobium leguminosarum bv. trifolii</name>
    <dbReference type="NCBI Taxonomy" id="386"/>
    <lineage>
        <taxon>Bacteria</taxon>
        <taxon>Pseudomonadati</taxon>
        <taxon>Pseudomonadota</taxon>
        <taxon>Alphaproteobacteria</taxon>
        <taxon>Hyphomicrobiales</taxon>
        <taxon>Rhizobiaceae</taxon>
        <taxon>Rhizobium/Agrobacterium group</taxon>
        <taxon>Rhizobium</taxon>
    </lineage>
</organism>
<feature type="binding site" evidence="10">
    <location>
        <position position="381"/>
    </location>
    <ligand>
        <name>(2R)-2-phosphoglycerate</name>
        <dbReference type="ChEBI" id="CHEBI:58289"/>
    </ligand>
</feature>
<keyword evidence="5 10" id="KW-0964">Secreted</keyword>
<comment type="cofactor">
    <cofactor evidence="10">
        <name>Mg(2+)</name>
        <dbReference type="ChEBI" id="CHEBI:18420"/>
    </cofactor>
    <text evidence="10">Binds a second Mg(2+) ion via substrate during catalysis.</text>
</comment>